<evidence type="ECO:0000256" key="4">
    <source>
        <dbReference type="ARBA" id="ARBA00022723"/>
    </source>
</evidence>
<dbReference type="Gene3D" id="1.10.1410.10">
    <property type="match status" value="1"/>
</dbReference>
<dbReference type="PANTHER" id="PTHR12271">
    <property type="entry name" value="POLY A POLYMERASE CID PAP -RELATED"/>
    <property type="match status" value="1"/>
</dbReference>
<dbReference type="SUPFAM" id="SSF81301">
    <property type="entry name" value="Nucleotidyltransferase"/>
    <property type="match status" value="1"/>
</dbReference>
<keyword evidence="5" id="KW-0460">Magnesium</keyword>
<dbReference type="SUPFAM" id="SSF81631">
    <property type="entry name" value="PAP/OAS1 substrate-binding domain"/>
    <property type="match status" value="1"/>
</dbReference>
<dbReference type="CDD" id="cd05402">
    <property type="entry name" value="NT_PAP_TUTase"/>
    <property type="match status" value="1"/>
</dbReference>
<dbReference type="GO" id="GO:0031123">
    <property type="term" value="P:RNA 3'-end processing"/>
    <property type="evidence" value="ECO:0007669"/>
    <property type="project" value="TreeGrafter"/>
</dbReference>
<evidence type="ECO:0000256" key="5">
    <source>
        <dbReference type="ARBA" id="ARBA00022842"/>
    </source>
</evidence>
<dbReference type="InterPro" id="IPR054708">
    <property type="entry name" value="MTPAP-like_central"/>
</dbReference>
<organism evidence="8 9">
    <name type="scientific">Chironomus riparius</name>
    <dbReference type="NCBI Taxonomy" id="315576"/>
    <lineage>
        <taxon>Eukaryota</taxon>
        <taxon>Metazoa</taxon>
        <taxon>Ecdysozoa</taxon>
        <taxon>Arthropoda</taxon>
        <taxon>Hexapoda</taxon>
        <taxon>Insecta</taxon>
        <taxon>Pterygota</taxon>
        <taxon>Neoptera</taxon>
        <taxon>Endopterygota</taxon>
        <taxon>Diptera</taxon>
        <taxon>Nematocera</taxon>
        <taxon>Chironomoidea</taxon>
        <taxon>Chironomidae</taxon>
        <taxon>Chironominae</taxon>
        <taxon>Chironomus</taxon>
    </lineage>
</organism>
<evidence type="ECO:0000259" key="7">
    <source>
        <dbReference type="Pfam" id="PF22600"/>
    </source>
</evidence>
<dbReference type="AlphaFoldDB" id="A0A9N9WMT0"/>
<gene>
    <name evidence="8" type="ORF">CHIRRI_LOCUS1838</name>
</gene>
<proteinExistence type="predicted"/>
<comment type="cofactor">
    <cofactor evidence="1">
        <name>Mn(2+)</name>
        <dbReference type="ChEBI" id="CHEBI:29035"/>
    </cofactor>
</comment>
<dbReference type="InterPro" id="IPR043519">
    <property type="entry name" value="NT_sf"/>
</dbReference>
<protein>
    <recommendedName>
        <fullName evidence="10">Polymerase nucleotidyl transferase domain-containing protein</fullName>
    </recommendedName>
</protein>
<evidence type="ECO:0000313" key="9">
    <source>
        <dbReference type="Proteomes" id="UP001153620"/>
    </source>
</evidence>
<dbReference type="InterPro" id="IPR002058">
    <property type="entry name" value="PAP_assoc"/>
</dbReference>
<dbReference type="GO" id="GO:1990817">
    <property type="term" value="F:poly(A) RNA polymerase activity"/>
    <property type="evidence" value="ECO:0007669"/>
    <property type="project" value="UniProtKB-ARBA"/>
</dbReference>
<evidence type="ECO:0008006" key="10">
    <source>
        <dbReference type="Google" id="ProtNLM"/>
    </source>
</evidence>
<evidence type="ECO:0000256" key="1">
    <source>
        <dbReference type="ARBA" id="ARBA00001936"/>
    </source>
</evidence>
<comment type="cofactor">
    <cofactor evidence="2">
        <name>Mg(2+)</name>
        <dbReference type="ChEBI" id="CHEBI:18420"/>
    </cofactor>
</comment>
<evidence type="ECO:0000256" key="2">
    <source>
        <dbReference type="ARBA" id="ARBA00001946"/>
    </source>
</evidence>
<reference evidence="8" key="2">
    <citation type="submission" date="2022-10" db="EMBL/GenBank/DDBJ databases">
        <authorList>
            <consortium name="ENA_rothamsted_submissions"/>
            <consortium name="culmorum"/>
            <person name="King R."/>
        </authorList>
    </citation>
    <scope>NUCLEOTIDE SEQUENCE</scope>
</reference>
<dbReference type="GO" id="GO:0050265">
    <property type="term" value="F:RNA uridylyltransferase activity"/>
    <property type="evidence" value="ECO:0007669"/>
    <property type="project" value="TreeGrafter"/>
</dbReference>
<dbReference type="Proteomes" id="UP001153620">
    <property type="component" value="Chromosome 1"/>
</dbReference>
<dbReference type="OrthoDB" id="407432at2759"/>
<reference evidence="8" key="1">
    <citation type="submission" date="2022-01" db="EMBL/GenBank/DDBJ databases">
        <authorList>
            <person name="King R."/>
        </authorList>
    </citation>
    <scope>NUCLEOTIDE SEQUENCE</scope>
</reference>
<keyword evidence="4" id="KW-0479">Metal-binding</keyword>
<evidence type="ECO:0000313" key="8">
    <source>
        <dbReference type="EMBL" id="CAG9798862.1"/>
    </source>
</evidence>
<dbReference type="Pfam" id="PF03828">
    <property type="entry name" value="PAP_assoc"/>
    <property type="match status" value="1"/>
</dbReference>
<feature type="domain" description="PAP-associated" evidence="6">
    <location>
        <begin position="242"/>
        <end position="291"/>
    </location>
</feature>
<name>A0A9N9WMT0_9DIPT</name>
<keyword evidence="9" id="KW-1185">Reference proteome</keyword>
<dbReference type="PANTHER" id="PTHR12271:SF66">
    <property type="entry name" value="TERMINAL URIDYLYLTRANSFERASE TAILOR"/>
    <property type="match status" value="1"/>
</dbReference>
<dbReference type="EMBL" id="OU895877">
    <property type="protein sequence ID" value="CAG9798862.1"/>
    <property type="molecule type" value="Genomic_DNA"/>
</dbReference>
<keyword evidence="3" id="KW-0808">Transferase</keyword>
<feature type="domain" description="Poly(A) RNA polymerase mitochondrial-like central palm" evidence="7">
    <location>
        <begin position="34"/>
        <end position="151"/>
    </location>
</feature>
<sequence>MTKGTTGKFINQKCQKLVTNAVLEAERLENFDYNRIKINLMSLLSDGGMHTKIHFYGSRVIGLAHKESDLDIYIEYGDNFYSDKNVERDRQVLEMIARIFENKTYQTWQITAKILTASVPILQVIYKPSNIKCDISVSNGLGVANSLMMAHIFNLQPEAKKFYQFMKIFLKRYKKYFEGYLLKLLVIFFLQNEKAFPSIKMIQENLSITLINGWPTVEINTTRNISYYGLNEMKNYKSYIPKFFEFYSKFQYNKYVMSIYDGKQLERFKYEYQDEINEHILCIFGPINRKHNIGKYPSRKDVEYFVKLSQSLEGEFNKKYDFDS</sequence>
<evidence type="ECO:0000259" key="6">
    <source>
        <dbReference type="Pfam" id="PF03828"/>
    </source>
</evidence>
<dbReference type="GO" id="GO:0046872">
    <property type="term" value="F:metal ion binding"/>
    <property type="evidence" value="ECO:0007669"/>
    <property type="project" value="UniProtKB-KW"/>
</dbReference>
<accession>A0A9N9WMT0</accession>
<dbReference type="Pfam" id="PF22600">
    <property type="entry name" value="MTPAP-like_central"/>
    <property type="match status" value="1"/>
</dbReference>
<dbReference type="Gene3D" id="3.30.460.10">
    <property type="entry name" value="Beta Polymerase, domain 2"/>
    <property type="match status" value="1"/>
</dbReference>
<evidence type="ECO:0000256" key="3">
    <source>
        <dbReference type="ARBA" id="ARBA00022679"/>
    </source>
</evidence>